<proteinExistence type="predicted"/>
<dbReference type="Pfam" id="PF09844">
    <property type="entry name" value="DUF2071"/>
    <property type="match status" value="1"/>
</dbReference>
<dbReference type="InterPro" id="IPR018644">
    <property type="entry name" value="DUF2071"/>
</dbReference>
<name>A0ABR8W494_9MICO</name>
<dbReference type="PANTHER" id="PTHR39186">
    <property type="entry name" value="DUF2071 FAMILY PROTEIN"/>
    <property type="match status" value="1"/>
</dbReference>
<protein>
    <submittedName>
        <fullName evidence="1">DUF2071 domain-containing protein</fullName>
    </submittedName>
</protein>
<organism evidence="1 2">
    <name type="scientific">Microbacterium commune</name>
    <dbReference type="NCBI Taxonomy" id="2762219"/>
    <lineage>
        <taxon>Bacteria</taxon>
        <taxon>Bacillati</taxon>
        <taxon>Actinomycetota</taxon>
        <taxon>Actinomycetes</taxon>
        <taxon>Micrococcales</taxon>
        <taxon>Microbacteriaceae</taxon>
        <taxon>Microbacterium</taxon>
    </lineage>
</organism>
<keyword evidence="2" id="KW-1185">Reference proteome</keyword>
<evidence type="ECO:0000313" key="1">
    <source>
        <dbReference type="EMBL" id="MBD8011823.1"/>
    </source>
</evidence>
<evidence type="ECO:0000313" key="2">
    <source>
        <dbReference type="Proteomes" id="UP000611521"/>
    </source>
</evidence>
<sequence>MDVMDLSATPPPLRGRTVAAQAWRDVAFVHWRVDPEVVRPLMPRGVRPDVFDGSSWVGLVAFELGAARIGPLPPARRWGTFTEINVRLYGIDDEGRHGVVFASLEAASLPAVIGARALFSLPYMFAHTGKRRLEGSGLSLRYTSQRHTARLGGRGPGFDLTVDVDTSRAVRDDLSTFLTARWGLFQTRFGRTLWLPNTHEPWTLHPARVRHLEDELCAAAGLPGIVDAPPESVLFSPGVDARFAAGSTIRVAPDRR</sequence>
<accession>A0ABR8W494</accession>
<dbReference type="EMBL" id="JACSPX010000001">
    <property type="protein sequence ID" value="MBD8011823.1"/>
    <property type="molecule type" value="Genomic_DNA"/>
</dbReference>
<gene>
    <name evidence="1" type="ORF">H9633_05875</name>
</gene>
<dbReference type="Proteomes" id="UP000611521">
    <property type="component" value="Unassembled WGS sequence"/>
</dbReference>
<dbReference type="InterPro" id="IPR023375">
    <property type="entry name" value="ADC_dom_sf"/>
</dbReference>
<reference evidence="1 2" key="1">
    <citation type="submission" date="2020-08" db="EMBL/GenBank/DDBJ databases">
        <title>A Genomic Blueprint of the Chicken Gut Microbiome.</title>
        <authorList>
            <person name="Gilroy R."/>
            <person name="Ravi A."/>
            <person name="Getino M."/>
            <person name="Pursley I."/>
            <person name="Horton D.L."/>
            <person name="Alikhan N.-F."/>
            <person name="Baker D."/>
            <person name="Gharbi K."/>
            <person name="Hall N."/>
            <person name="Watson M."/>
            <person name="Adriaenssens E.M."/>
            <person name="Foster-Nyarko E."/>
            <person name="Jarju S."/>
            <person name="Secka A."/>
            <person name="Antonio M."/>
            <person name="Oren A."/>
            <person name="Chaudhuri R."/>
            <person name="La Ragione R.M."/>
            <person name="Hildebrand F."/>
            <person name="Pallen M.J."/>
        </authorList>
    </citation>
    <scope>NUCLEOTIDE SEQUENCE [LARGE SCALE GENOMIC DNA]</scope>
    <source>
        <strain evidence="1 2">Re1</strain>
    </source>
</reference>
<dbReference type="Gene3D" id="2.40.400.10">
    <property type="entry name" value="Acetoacetate decarboxylase-like"/>
    <property type="match status" value="1"/>
</dbReference>
<dbReference type="SUPFAM" id="SSF160104">
    <property type="entry name" value="Acetoacetate decarboxylase-like"/>
    <property type="match status" value="1"/>
</dbReference>
<comment type="caution">
    <text evidence="1">The sequence shown here is derived from an EMBL/GenBank/DDBJ whole genome shotgun (WGS) entry which is preliminary data.</text>
</comment>
<dbReference type="PANTHER" id="PTHR39186:SF1">
    <property type="entry name" value="DUF2071 DOMAIN-CONTAINING PROTEIN"/>
    <property type="match status" value="1"/>
</dbReference>